<dbReference type="Pfam" id="PF07295">
    <property type="entry name" value="DUF1451"/>
    <property type="match status" value="1"/>
</dbReference>
<name>A0A2N3ISJ8_AERSO</name>
<comment type="caution">
    <text evidence="1">The sequence shown here is derived from an EMBL/GenBank/DDBJ whole genome shotgun (WGS) entry which is preliminary data.</text>
</comment>
<proteinExistence type="predicted"/>
<organism evidence="1 2">
    <name type="scientific">Aeromonas sobria</name>
    <dbReference type="NCBI Taxonomy" id="646"/>
    <lineage>
        <taxon>Bacteria</taxon>
        <taxon>Pseudomonadati</taxon>
        <taxon>Pseudomonadota</taxon>
        <taxon>Gammaproteobacteria</taxon>
        <taxon>Aeromonadales</taxon>
        <taxon>Aeromonadaceae</taxon>
        <taxon>Aeromonas</taxon>
    </lineage>
</organism>
<sequence length="168" mass="19365">MDKRQKGYEAFIAELQKQWQETEEFQGERLNRMIAKVQAYLEAASDLTQDELALIAEYVKRDLGNYDEGRHDENEGGNEQIEESAFMLALKDTAWSWLADVTDRAQVEWRELADELEHKGVYEAGDWVGLGVMVCDQCGWRHTVLHPQQLDTCPECGCAEYHREPLSP</sequence>
<reference evidence="1 2" key="1">
    <citation type="journal article" date="2017" name="Front. Microbiol.">
        <title>Strong Genomic and Phenotypic Heterogeneity in the Aeromonas sobria Species Complex.</title>
        <authorList>
            <person name="Gauthier J."/>
            <person name="Vincent A.T."/>
            <person name="Charette S.J."/>
            <person name="Derome N."/>
        </authorList>
    </citation>
    <scope>NUCLEOTIDE SEQUENCE [LARGE SCALE GENOMIC DNA]</scope>
    <source>
        <strain evidence="1 2">TM18</strain>
    </source>
</reference>
<dbReference type="EMBL" id="NQMM01000047">
    <property type="protein sequence ID" value="PKQ74711.1"/>
    <property type="molecule type" value="Genomic_DNA"/>
</dbReference>
<evidence type="ECO:0000313" key="2">
    <source>
        <dbReference type="Proteomes" id="UP000233467"/>
    </source>
</evidence>
<dbReference type="Proteomes" id="UP000233467">
    <property type="component" value="Unassembled WGS sequence"/>
</dbReference>
<evidence type="ECO:0008006" key="3">
    <source>
        <dbReference type="Google" id="ProtNLM"/>
    </source>
</evidence>
<dbReference type="InterPro" id="IPR009912">
    <property type="entry name" value="DUF1451"/>
</dbReference>
<keyword evidence="2" id="KW-1185">Reference proteome</keyword>
<gene>
    <name evidence="1" type="ORF">CJP16_16690</name>
</gene>
<dbReference type="AlphaFoldDB" id="A0A2N3ISJ8"/>
<dbReference type="RefSeq" id="WP_101325565.1">
    <property type="nucleotide sequence ID" value="NZ_NKWE01000046.1"/>
</dbReference>
<protein>
    <recommendedName>
        <fullName evidence="3">Zinc ribbon-containing protein</fullName>
    </recommendedName>
</protein>
<evidence type="ECO:0000313" key="1">
    <source>
        <dbReference type="EMBL" id="PKQ74711.1"/>
    </source>
</evidence>
<accession>A0A2N3ISJ8</accession>